<dbReference type="EMBL" id="CP065689">
    <property type="protein sequence ID" value="QPS59475.1"/>
    <property type="molecule type" value="Genomic_DNA"/>
</dbReference>
<dbReference type="Gene3D" id="1.10.1020.10">
    <property type="entry name" value="Adenine-specific Methyltransferase, Domain 2"/>
    <property type="match status" value="1"/>
</dbReference>
<dbReference type="InterPro" id="IPR029063">
    <property type="entry name" value="SAM-dependent_MTases_sf"/>
</dbReference>
<feature type="binding site" evidence="7">
    <location>
        <position position="7"/>
    </location>
    <ligand>
        <name>S-adenosyl-L-methionine</name>
        <dbReference type="ChEBI" id="CHEBI:59789"/>
    </ligand>
</feature>
<evidence type="ECO:0000313" key="11">
    <source>
        <dbReference type="Proteomes" id="UP000249264"/>
    </source>
</evidence>
<dbReference type="PIRSF" id="PIRSF000398">
    <property type="entry name" value="M_m6A_EcoRV"/>
    <property type="match status" value="1"/>
</dbReference>
<dbReference type="InterPro" id="IPR012263">
    <property type="entry name" value="M_m6A_EcoRV"/>
</dbReference>
<organism evidence="10 11">
    <name type="scientific">Corynebacterium minutissimum</name>
    <dbReference type="NCBI Taxonomy" id="38301"/>
    <lineage>
        <taxon>Bacteria</taxon>
        <taxon>Bacillati</taxon>
        <taxon>Actinomycetota</taxon>
        <taxon>Actinomycetes</taxon>
        <taxon>Mycobacteriales</taxon>
        <taxon>Corynebacteriaceae</taxon>
        <taxon>Corynebacterium</taxon>
    </lineage>
</organism>
<evidence type="ECO:0000256" key="1">
    <source>
        <dbReference type="ARBA" id="ARBA00006594"/>
    </source>
</evidence>
<dbReference type="PRINTS" id="PR00505">
    <property type="entry name" value="D12N6MTFRASE"/>
</dbReference>
<dbReference type="PANTHER" id="PTHR30481:SF3">
    <property type="entry name" value="DNA ADENINE METHYLASE"/>
    <property type="match status" value="1"/>
</dbReference>
<evidence type="ECO:0000256" key="8">
    <source>
        <dbReference type="RuleBase" id="RU361257"/>
    </source>
</evidence>
<protein>
    <recommendedName>
        <fullName evidence="2 8">Site-specific DNA-methyltransferase (adenine-specific)</fullName>
        <ecNumber evidence="2 8">2.1.1.72</ecNumber>
    </recommendedName>
</protein>
<dbReference type="GO" id="GO:0006298">
    <property type="term" value="P:mismatch repair"/>
    <property type="evidence" value="ECO:0007669"/>
    <property type="project" value="TreeGrafter"/>
</dbReference>
<accession>A0A2X4RRP9</accession>
<sequence>MKPLLKWVGGKRQLLPAIHSMLPESFDTYVEPFLGGGAVLFSLAPSRARVNDLNTELITVYEVVRDDVDELIALLKGYPNDSDFFYEMRARDRSPEFAHLSAVERAARTIYLNKTCYNGLYRVNNAGQFNAPFGRYANPTICDEPNLRAVSSYLSANDVVFSNGDYAALEAHEGDFVYFDPPYDPVNPTSNFTGYQSGGFGRADQIRLKETCDELDARGVKFLLSNSATDFIKELYADYHIEIVGATRAVNSVASKRGKVNEVLVRNYA</sequence>
<evidence type="ECO:0000256" key="5">
    <source>
        <dbReference type="ARBA" id="ARBA00022691"/>
    </source>
</evidence>
<dbReference type="STRING" id="38301.NX84_10370"/>
<dbReference type="InterPro" id="IPR002052">
    <property type="entry name" value="DNA_methylase_N6_adenine_CS"/>
</dbReference>
<dbReference type="GO" id="GO:1904047">
    <property type="term" value="F:S-adenosyl-L-methionine binding"/>
    <property type="evidence" value="ECO:0007669"/>
    <property type="project" value="TreeGrafter"/>
</dbReference>
<evidence type="ECO:0000313" key="10">
    <source>
        <dbReference type="EMBL" id="SQH99010.1"/>
    </source>
</evidence>
<dbReference type="Gene3D" id="3.40.50.150">
    <property type="entry name" value="Vaccinia Virus protein VP39"/>
    <property type="match status" value="1"/>
</dbReference>
<dbReference type="GO" id="GO:0009307">
    <property type="term" value="P:DNA restriction-modification system"/>
    <property type="evidence" value="ECO:0007669"/>
    <property type="project" value="InterPro"/>
</dbReference>
<dbReference type="EC" id="2.1.1.72" evidence="2 8"/>
<keyword evidence="5 8" id="KW-0949">S-adenosyl-L-methionine</keyword>
<reference evidence="9 12" key="2">
    <citation type="submission" date="2020-12" db="EMBL/GenBank/DDBJ databases">
        <title>FDA dAtabase for Regulatory Grade micrObial Sequences (FDA-ARGOS): Supporting development and validation of Infectious Disease Dx tests.</title>
        <authorList>
            <person name="Sproer C."/>
            <person name="Gronow S."/>
            <person name="Severitt S."/>
            <person name="Schroder I."/>
            <person name="Tallon L."/>
            <person name="Sadzewicz L."/>
            <person name="Zhao X."/>
            <person name="Boylan J."/>
            <person name="Ott S."/>
            <person name="Bowen H."/>
            <person name="Vavikolanu K."/>
            <person name="Mehta A."/>
            <person name="Aluvathingal J."/>
            <person name="Nadendla S."/>
            <person name="Lowell S."/>
            <person name="Myers T."/>
            <person name="Yan Y."/>
            <person name="Sichtig H."/>
        </authorList>
    </citation>
    <scope>NUCLEOTIDE SEQUENCE [LARGE SCALE GENOMIC DNA]</scope>
    <source>
        <strain evidence="9 12">FDAARGOS_894</strain>
    </source>
</reference>
<dbReference type="Proteomes" id="UP000594905">
    <property type="component" value="Chromosome"/>
</dbReference>
<evidence type="ECO:0000256" key="3">
    <source>
        <dbReference type="ARBA" id="ARBA00022603"/>
    </source>
</evidence>
<dbReference type="GeneID" id="70782525"/>
<dbReference type="InterPro" id="IPR012327">
    <property type="entry name" value="MeTrfase_D12"/>
</dbReference>
<keyword evidence="4 8" id="KW-0808">Transferase</keyword>
<dbReference type="RefSeq" id="WP_039676379.1">
    <property type="nucleotide sequence ID" value="NZ_CP065689.1"/>
</dbReference>
<dbReference type="EMBL" id="LS483460">
    <property type="protein sequence ID" value="SQH99010.1"/>
    <property type="molecule type" value="Genomic_DNA"/>
</dbReference>
<dbReference type="AlphaFoldDB" id="A0A2X4RRP9"/>
<dbReference type="InterPro" id="IPR023095">
    <property type="entry name" value="Ade_MeTrfase_dom_2"/>
</dbReference>
<dbReference type="OrthoDB" id="9805629at2"/>
<dbReference type="Proteomes" id="UP000249264">
    <property type="component" value="Chromosome 1"/>
</dbReference>
<feature type="binding site" evidence="7">
    <location>
        <position position="52"/>
    </location>
    <ligand>
        <name>S-adenosyl-L-methionine</name>
        <dbReference type="ChEBI" id="CHEBI:59789"/>
    </ligand>
</feature>
<dbReference type="GO" id="GO:0009007">
    <property type="term" value="F:site-specific DNA-methyltransferase (adenine-specific) activity"/>
    <property type="evidence" value="ECO:0007669"/>
    <property type="project" value="UniProtKB-UniRule"/>
</dbReference>
<evidence type="ECO:0000256" key="7">
    <source>
        <dbReference type="PIRSR" id="PIRSR000398-1"/>
    </source>
</evidence>
<dbReference type="NCBIfam" id="TIGR00571">
    <property type="entry name" value="dam"/>
    <property type="match status" value="1"/>
</dbReference>
<keyword evidence="3 8" id="KW-0489">Methyltransferase</keyword>
<evidence type="ECO:0000256" key="6">
    <source>
        <dbReference type="ARBA" id="ARBA00047942"/>
    </source>
</evidence>
<dbReference type="PROSITE" id="PS00092">
    <property type="entry name" value="N6_MTASE"/>
    <property type="match status" value="1"/>
</dbReference>
<evidence type="ECO:0000256" key="4">
    <source>
        <dbReference type="ARBA" id="ARBA00022679"/>
    </source>
</evidence>
<dbReference type="GO" id="GO:0032259">
    <property type="term" value="P:methylation"/>
    <property type="evidence" value="ECO:0007669"/>
    <property type="project" value="UniProtKB-KW"/>
</dbReference>
<evidence type="ECO:0000256" key="2">
    <source>
        <dbReference type="ARBA" id="ARBA00011900"/>
    </source>
</evidence>
<dbReference type="GO" id="GO:0043565">
    <property type="term" value="F:sequence-specific DNA binding"/>
    <property type="evidence" value="ECO:0007669"/>
    <property type="project" value="TreeGrafter"/>
</dbReference>
<dbReference type="KEGG" id="cmin:NCTC10288_00593"/>
<feature type="binding site" evidence="7">
    <location>
        <position position="180"/>
    </location>
    <ligand>
        <name>S-adenosyl-L-methionine</name>
        <dbReference type="ChEBI" id="CHEBI:59789"/>
    </ligand>
</feature>
<evidence type="ECO:0000313" key="12">
    <source>
        <dbReference type="Proteomes" id="UP000594905"/>
    </source>
</evidence>
<dbReference type="SUPFAM" id="SSF53335">
    <property type="entry name" value="S-adenosyl-L-methionine-dependent methyltransferases"/>
    <property type="match status" value="1"/>
</dbReference>
<evidence type="ECO:0000313" key="9">
    <source>
        <dbReference type="EMBL" id="QPS59475.1"/>
    </source>
</evidence>
<reference evidence="10 11" key="1">
    <citation type="submission" date="2018-06" db="EMBL/GenBank/DDBJ databases">
        <authorList>
            <consortium name="Pathogen Informatics"/>
            <person name="Doyle S."/>
        </authorList>
    </citation>
    <scope>NUCLEOTIDE SEQUENCE [LARGE SCALE GENOMIC DNA]</scope>
    <source>
        <strain evidence="10 11">NCTC10288</strain>
    </source>
</reference>
<proteinExistence type="inferred from homology"/>
<dbReference type="PANTHER" id="PTHR30481">
    <property type="entry name" value="DNA ADENINE METHYLASE"/>
    <property type="match status" value="1"/>
</dbReference>
<feature type="binding site" evidence="7">
    <location>
        <position position="11"/>
    </location>
    <ligand>
        <name>S-adenosyl-L-methionine</name>
        <dbReference type="ChEBI" id="CHEBI:59789"/>
    </ligand>
</feature>
<gene>
    <name evidence="10" type="primary">dam</name>
    <name evidence="9" type="ORF">I6G51_11450</name>
    <name evidence="10" type="ORF">NCTC10288_00593</name>
</gene>
<dbReference type="Pfam" id="PF02086">
    <property type="entry name" value="MethyltransfD12"/>
    <property type="match status" value="1"/>
</dbReference>
<comment type="catalytic activity">
    <reaction evidence="6 8">
        <text>a 2'-deoxyadenosine in DNA + S-adenosyl-L-methionine = an N(6)-methyl-2'-deoxyadenosine in DNA + S-adenosyl-L-homocysteine + H(+)</text>
        <dbReference type="Rhea" id="RHEA:15197"/>
        <dbReference type="Rhea" id="RHEA-COMP:12418"/>
        <dbReference type="Rhea" id="RHEA-COMP:12419"/>
        <dbReference type="ChEBI" id="CHEBI:15378"/>
        <dbReference type="ChEBI" id="CHEBI:57856"/>
        <dbReference type="ChEBI" id="CHEBI:59789"/>
        <dbReference type="ChEBI" id="CHEBI:90615"/>
        <dbReference type="ChEBI" id="CHEBI:90616"/>
        <dbReference type="EC" id="2.1.1.72"/>
    </reaction>
</comment>
<comment type="similarity">
    <text evidence="1 8">Belongs to the N(4)/N(6)-methyltransferase family.</text>
</comment>
<dbReference type="REBASE" id="253791">
    <property type="entry name" value="M.Cmi10288II"/>
</dbReference>
<keyword evidence="12" id="KW-1185">Reference proteome</keyword>
<name>A0A2X4RRP9_9CORY</name>